<protein>
    <submittedName>
        <fullName evidence="4">Insulinase family protein</fullName>
    </submittedName>
</protein>
<dbReference type="Gene3D" id="3.30.830.10">
    <property type="entry name" value="Metalloenzyme, LuxS/M16 peptidase-like"/>
    <property type="match status" value="2"/>
</dbReference>
<sequence length="428" mass="47686">MLTSSKKRYHEDSFAQVPQLTQAWPSMPRFHRDSYAMDVLIKLLTDGNQAPVTNELVEKQKLSSGLMLLDIRSELAGELLMMITAYDGVDLDQVEQAIEIGLKRFETEAFSQDDLHRVKVGIETEYYRNLSSVVNKGVALADYNLLLNDPGYINKEIDLMRAVSADDIWRVYNTYLKNKPFVSTSFVPKGSKKLAVDTAQKAVIKEEQINLEDISELDTAKPLQISKTPSSFDRSIEPEFGKTPVIPTPDVKTAQLKNGLEVFSLYSDEVPLVEIKLTIDGALLLESPDKNGTANLVANMLTRGTATKSAEELNKEIRQLGSTITVTAEREQIVLKASTLASNYETTMALIGEILTQPRWDLTEFELAKQTVAGQLQQASADPEAIAKQQLYRLVYPKHHPLANNTLGTEESISKITIDDLIPISLIK</sequence>
<feature type="domain" description="Peptidase M16 C-terminal" evidence="3">
    <location>
        <begin position="14"/>
        <end position="119"/>
    </location>
</feature>
<gene>
    <name evidence="4" type="ORF">D0511_22395</name>
</gene>
<dbReference type="InterPro" id="IPR050361">
    <property type="entry name" value="MPP/UQCRC_Complex"/>
</dbReference>
<reference evidence="4 5" key="1">
    <citation type="submission" date="2018-08" db="EMBL/GenBank/DDBJ databases">
        <title>Whole Genome Sequences of Two Pseudoalteromonas piscicida Strains, DE1-A and DE2-A, which Exhibit Strong Antibacterial Activity against Vibrio vulnificus.</title>
        <authorList>
            <person name="Richards G.P."/>
            <person name="Needleman D.S."/>
            <person name="Watson M.A."/>
            <person name="Polson S.W."/>
        </authorList>
    </citation>
    <scope>NUCLEOTIDE SEQUENCE [LARGE SCALE GENOMIC DNA]</scope>
    <source>
        <strain evidence="4 5">DE2-A</strain>
    </source>
</reference>
<dbReference type="GO" id="GO:0046872">
    <property type="term" value="F:metal ion binding"/>
    <property type="evidence" value="ECO:0007669"/>
    <property type="project" value="InterPro"/>
</dbReference>
<dbReference type="SUPFAM" id="SSF63411">
    <property type="entry name" value="LuxS/MPP-like metallohydrolase"/>
    <property type="match status" value="2"/>
</dbReference>
<evidence type="ECO:0000313" key="4">
    <source>
        <dbReference type="EMBL" id="AXR04624.1"/>
    </source>
</evidence>
<evidence type="ECO:0000313" key="5">
    <source>
        <dbReference type="Proteomes" id="UP000258102"/>
    </source>
</evidence>
<dbReference type="AlphaFoldDB" id="A0AAD0W5R6"/>
<dbReference type="Proteomes" id="UP000258102">
    <property type="component" value="Chromosome 2"/>
</dbReference>
<evidence type="ECO:0000259" key="2">
    <source>
        <dbReference type="Pfam" id="PF00675"/>
    </source>
</evidence>
<dbReference type="InterPro" id="IPR011765">
    <property type="entry name" value="Pept_M16_N"/>
</dbReference>
<dbReference type="Pfam" id="PF00675">
    <property type="entry name" value="Peptidase_M16"/>
    <property type="match status" value="1"/>
</dbReference>
<organism evidence="4 5">
    <name type="scientific">Pseudoalteromonas piscicida</name>
    <dbReference type="NCBI Taxonomy" id="43662"/>
    <lineage>
        <taxon>Bacteria</taxon>
        <taxon>Pseudomonadati</taxon>
        <taxon>Pseudomonadota</taxon>
        <taxon>Gammaproteobacteria</taxon>
        <taxon>Alteromonadales</taxon>
        <taxon>Pseudoalteromonadaceae</taxon>
        <taxon>Pseudoalteromonas</taxon>
    </lineage>
</organism>
<dbReference type="PANTHER" id="PTHR11851:SF49">
    <property type="entry name" value="MITOCHONDRIAL-PROCESSING PEPTIDASE SUBUNIT ALPHA"/>
    <property type="match status" value="1"/>
</dbReference>
<feature type="domain" description="Peptidase M16 N-terminal" evidence="2">
    <location>
        <begin position="268"/>
        <end position="409"/>
    </location>
</feature>
<dbReference type="InterPro" id="IPR011249">
    <property type="entry name" value="Metalloenz_LuxS/M16"/>
</dbReference>
<dbReference type="InterPro" id="IPR007863">
    <property type="entry name" value="Peptidase_M16_C"/>
</dbReference>
<dbReference type="PANTHER" id="PTHR11851">
    <property type="entry name" value="METALLOPROTEASE"/>
    <property type="match status" value="1"/>
</dbReference>
<name>A0AAD0W5R6_PSEO7</name>
<evidence type="ECO:0000256" key="1">
    <source>
        <dbReference type="ARBA" id="ARBA00007261"/>
    </source>
</evidence>
<accession>A0AAD0W5R6</accession>
<dbReference type="EMBL" id="CP031762">
    <property type="protein sequence ID" value="AXR04624.1"/>
    <property type="molecule type" value="Genomic_DNA"/>
</dbReference>
<dbReference type="KEGG" id="ppis:B1L02_18930"/>
<comment type="similarity">
    <text evidence="1">Belongs to the peptidase M16 family.</text>
</comment>
<dbReference type="Pfam" id="PF05193">
    <property type="entry name" value="Peptidase_M16_C"/>
    <property type="match status" value="1"/>
</dbReference>
<evidence type="ECO:0000259" key="3">
    <source>
        <dbReference type="Pfam" id="PF05193"/>
    </source>
</evidence>
<proteinExistence type="inferred from homology"/>